<evidence type="ECO:0000313" key="2">
    <source>
        <dbReference type="EMBL" id="QPP10510.1"/>
    </source>
</evidence>
<accession>A0A7T1WWW7</accession>
<sequence>MSDRSSLAPPYARPVSTSLRRALCAVTVAVALAAATGCTGGDDSGPAPPSPSGKAAGTCRSLHDRLPKRVDGQQRITLDPASKYTAAWGDPAIEMRCGVPRPEKLSPGSEHYNPTAEAAEVNGVSWLLERRDGGYRFTTTDRAANVELSVPDDYAPEINALPDLAKAIRASVPKRS</sequence>
<dbReference type="InterPro" id="IPR021903">
    <property type="entry name" value="DUF3515"/>
</dbReference>
<reference evidence="3" key="1">
    <citation type="submission" date="2020-02" db="EMBL/GenBank/DDBJ databases">
        <title>Streptomyces sp. ASO4wet.</title>
        <authorList>
            <person name="Risdian C."/>
            <person name="Landwehr W."/>
            <person name="Schupp P."/>
            <person name="Wink J."/>
        </authorList>
    </citation>
    <scope>NUCLEOTIDE SEQUENCE [LARGE SCALE GENOMIC DNA]</scope>
    <source>
        <strain evidence="3">ASO4wet</strain>
    </source>
</reference>
<dbReference type="Proteomes" id="UP000595046">
    <property type="component" value="Chromosome"/>
</dbReference>
<proteinExistence type="predicted"/>
<evidence type="ECO:0000256" key="1">
    <source>
        <dbReference type="SAM" id="MobiDB-lite"/>
    </source>
</evidence>
<dbReference type="Pfam" id="PF12028">
    <property type="entry name" value="DUF3515"/>
    <property type="match status" value="1"/>
</dbReference>
<evidence type="ECO:0000313" key="3">
    <source>
        <dbReference type="Proteomes" id="UP000595046"/>
    </source>
</evidence>
<name>A0A7T1WWW7_9ACTN</name>
<keyword evidence="3" id="KW-1185">Reference proteome</keyword>
<dbReference type="AlphaFoldDB" id="A0A7T1WWW7"/>
<dbReference type="KEGG" id="sbat:G4Z16_08085"/>
<feature type="region of interest" description="Disordered" evidence="1">
    <location>
        <begin position="37"/>
        <end position="59"/>
    </location>
</feature>
<organism evidence="2 3">
    <name type="scientific">Streptomyces bathyalis</name>
    <dbReference type="NCBI Taxonomy" id="2710756"/>
    <lineage>
        <taxon>Bacteria</taxon>
        <taxon>Bacillati</taxon>
        <taxon>Actinomycetota</taxon>
        <taxon>Actinomycetes</taxon>
        <taxon>Kitasatosporales</taxon>
        <taxon>Streptomycetaceae</taxon>
        <taxon>Streptomyces</taxon>
    </lineage>
</organism>
<dbReference type="EMBL" id="CP048882">
    <property type="protein sequence ID" value="QPP10510.1"/>
    <property type="molecule type" value="Genomic_DNA"/>
</dbReference>
<protein>
    <submittedName>
        <fullName evidence="2">DUF3515 domain-containing protein</fullName>
    </submittedName>
</protein>
<gene>
    <name evidence="2" type="ORF">G4Z16_08085</name>
</gene>